<reference evidence="3" key="1">
    <citation type="submission" date="2013-11" db="EMBL/GenBank/DDBJ databases">
        <title>Genome sequence of the fusiform rust pathogen reveals effectors for host alternation and coevolution with pine.</title>
        <authorList>
            <consortium name="DOE Joint Genome Institute"/>
            <person name="Smith K."/>
            <person name="Pendleton A."/>
            <person name="Kubisiak T."/>
            <person name="Anderson C."/>
            <person name="Salamov A."/>
            <person name="Aerts A."/>
            <person name="Riley R."/>
            <person name="Clum A."/>
            <person name="Lindquist E."/>
            <person name="Ence D."/>
            <person name="Campbell M."/>
            <person name="Kronenberg Z."/>
            <person name="Feau N."/>
            <person name="Dhillon B."/>
            <person name="Hamelin R."/>
            <person name="Burleigh J."/>
            <person name="Smith J."/>
            <person name="Yandell M."/>
            <person name="Nelson C."/>
            <person name="Grigoriev I."/>
            <person name="Davis J."/>
        </authorList>
    </citation>
    <scope>NUCLEOTIDE SEQUENCE</scope>
    <source>
        <strain evidence="3">G11</strain>
    </source>
</reference>
<name>A0A9P6T9S4_9BASI</name>
<sequence>MSPNHSILEAKISVNQLVDLVQQIASIPEKLLKVPKTIISKLEKAIELHCQYLALYSIRTSDANNANSDLKAKNQGHAHFVHTLECVLCTLQLPSCHNQPENCPITSDPPTSERDN</sequence>
<feature type="compositionally biased region" description="Polar residues" evidence="1">
    <location>
        <begin position="97"/>
        <end position="110"/>
    </location>
</feature>
<comment type="caution">
    <text evidence="3">The sequence shown here is derived from an EMBL/GenBank/DDBJ whole genome shotgun (WGS) entry which is preliminary data.</text>
</comment>
<evidence type="ECO:0000256" key="1">
    <source>
        <dbReference type="SAM" id="MobiDB-lite"/>
    </source>
</evidence>
<dbReference type="InterPro" id="IPR046539">
    <property type="entry name" value="DUF6604"/>
</dbReference>
<feature type="region of interest" description="Disordered" evidence="1">
    <location>
        <begin position="97"/>
        <end position="116"/>
    </location>
</feature>
<feature type="domain" description="DUF6604" evidence="2">
    <location>
        <begin position="9"/>
        <end position="92"/>
    </location>
</feature>
<gene>
    <name evidence="3" type="ORF">CROQUDRAFT_134717</name>
</gene>
<dbReference type="Proteomes" id="UP000886653">
    <property type="component" value="Unassembled WGS sequence"/>
</dbReference>
<dbReference type="EMBL" id="MU167308">
    <property type="protein sequence ID" value="KAG0143904.1"/>
    <property type="molecule type" value="Genomic_DNA"/>
</dbReference>
<accession>A0A9P6T9S4</accession>
<protein>
    <recommendedName>
        <fullName evidence="2">DUF6604 domain-containing protein</fullName>
    </recommendedName>
</protein>
<evidence type="ECO:0000259" key="2">
    <source>
        <dbReference type="Pfam" id="PF20253"/>
    </source>
</evidence>
<evidence type="ECO:0000313" key="3">
    <source>
        <dbReference type="EMBL" id="KAG0143904.1"/>
    </source>
</evidence>
<keyword evidence="4" id="KW-1185">Reference proteome</keyword>
<organism evidence="3 4">
    <name type="scientific">Cronartium quercuum f. sp. fusiforme G11</name>
    <dbReference type="NCBI Taxonomy" id="708437"/>
    <lineage>
        <taxon>Eukaryota</taxon>
        <taxon>Fungi</taxon>
        <taxon>Dikarya</taxon>
        <taxon>Basidiomycota</taxon>
        <taxon>Pucciniomycotina</taxon>
        <taxon>Pucciniomycetes</taxon>
        <taxon>Pucciniales</taxon>
        <taxon>Coleosporiaceae</taxon>
        <taxon>Cronartium</taxon>
    </lineage>
</organism>
<dbReference type="Pfam" id="PF20253">
    <property type="entry name" value="DUF6604"/>
    <property type="match status" value="1"/>
</dbReference>
<evidence type="ECO:0000313" key="4">
    <source>
        <dbReference type="Proteomes" id="UP000886653"/>
    </source>
</evidence>
<proteinExistence type="predicted"/>
<dbReference type="AlphaFoldDB" id="A0A9P6T9S4"/>